<comment type="similarity">
    <text evidence="2">Belongs to the BCCT transporter (TC 2.A.15) family.</text>
</comment>
<evidence type="ECO:0000256" key="7">
    <source>
        <dbReference type="ARBA" id="ARBA00023136"/>
    </source>
</evidence>
<comment type="subcellular location">
    <subcellularLocation>
        <location evidence="1">Cell membrane</location>
        <topology evidence="1">Multi-pass membrane protein</topology>
    </subcellularLocation>
</comment>
<gene>
    <name evidence="9" type="ORF">BKA24_000573</name>
</gene>
<dbReference type="NCBIfam" id="TIGR00842">
    <property type="entry name" value="bcct"/>
    <property type="match status" value="1"/>
</dbReference>
<comment type="caution">
    <text evidence="9">The sequence shown here is derived from an EMBL/GenBank/DDBJ whole genome shotgun (WGS) entry which is preliminary data.</text>
</comment>
<feature type="transmembrane region" description="Helical" evidence="8">
    <location>
        <begin position="460"/>
        <end position="482"/>
    </location>
</feature>
<name>A0A7W7BNE7_9MICO</name>
<keyword evidence="10" id="KW-1185">Reference proteome</keyword>
<keyword evidence="4" id="KW-1003">Cell membrane</keyword>
<evidence type="ECO:0000256" key="4">
    <source>
        <dbReference type="ARBA" id="ARBA00022475"/>
    </source>
</evidence>
<accession>A0A7W7BNE7</accession>
<keyword evidence="3" id="KW-0813">Transport</keyword>
<feature type="transmembrane region" description="Helical" evidence="8">
    <location>
        <begin position="154"/>
        <end position="176"/>
    </location>
</feature>
<organism evidence="9 10">
    <name type="scientific">Microbacterium marinum</name>
    <dbReference type="NCBI Taxonomy" id="421115"/>
    <lineage>
        <taxon>Bacteria</taxon>
        <taxon>Bacillati</taxon>
        <taxon>Actinomycetota</taxon>
        <taxon>Actinomycetes</taxon>
        <taxon>Micrococcales</taxon>
        <taxon>Microbacteriaceae</taxon>
        <taxon>Microbacterium</taxon>
    </lineage>
</organism>
<evidence type="ECO:0000256" key="5">
    <source>
        <dbReference type="ARBA" id="ARBA00022692"/>
    </source>
</evidence>
<evidence type="ECO:0000313" key="9">
    <source>
        <dbReference type="EMBL" id="MBB4665864.1"/>
    </source>
</evidence>
<proteinExistence type="inferred from homology"/>
<dbReference type="GO" id="GO:0005886">
    <property type="term" value="C:plasma membrane"/>
    <property type="evidence" value="ECO:0007669"/>
    <property type="project" value="UniProtKB-SubCell"/>
</dbReference>
<feature type="transmembrane region" description="Helical" evidence="8">
    <location>
        <begin position="409"/>
        <end position="439"/>
    </location>
</feature>
<sequence>MSTETSSSDSPTRADRFGQMSTIARWVFWPAAGVILAFSLFAIVFPASAEAFFGAIQTSIVNAFNWYYVLIAAFFVAFAVYIGFSRFGDIKLGKDDDKPEFSLGAWFSLLFAAGMGIGLVFYGVSEPLSHFVNPRPGVEGTPAQLAQGALTQTYLHWGVQAWAMYVVVGVALAYAIHRRGRPISIRWTLEPLLGKRVRGATGNVIDAVALVGTVFGVATSLGLGVTQIGSGLSAIGVPELNEVGQIGLIFVISLFVLASVISGVTKGMKWLSSFNLILAGLLLVFLLVVGNTEYLLREWVQSIGAYIQNFVGLSFTVSAFQGSAGEEWQASWTSFYWGWWISWAPFVGIFIARVSKGRTVRQFVAGVLLVPTLVGILWFAVLGGSALLLELTEPGSMLTPDGEVDLQGALFQLFANLPAGMVLTVGAIILIAVFFITSADSGALVMGMIATGGNPEPRRWVRVFFVALTAVLASALLLAGGLTALQTAAILIALPFSVVMLLMCWSTVLAFQRERAAYARAERKQFVADIGDHYGLEVEEPNERGIRFPAFRRRPAASRVAVDDPPLQE</sequence>
<feature type="transmembrane region" description="Helical" evidence="8">
    <location>
        <begin position="276"/>
        <end position="296"/>
    </location>
</feature>
<evidence type="ECO:0000256" key="3">
    <source>
        <dbReference type="ARBA" id="ARBA00022448"/>
    </source>
</evidence>
<feature type="transmembrane region" description="Helical" evidence="8">
    <location>
        <begin position="26"/>
        <end position="45"/>
    </location>
</feature>
<evidence type="ECO:0000256" key="6">
    <source>
        <dbReference type="ARBA" id="ARBA00022989"/>
    </source>
</evidence>
<dbReference type="AlphaFoldDB" id="A0A7W7BNE7"/>
<dbReference type="GO" id="GO:0022857">
    <property type="term" value="F:transmembrane transporter activity"/>
    <property type="evidence" value="ECO:0007669"/>
    <property type="project" value="InterPro"/>
</dbReference>
<feature type="transmembrane region" description="Helical" evidence="8">
    <location>
        <begin position="204"/>
        <end position="223"/>
    </location>
</feature>
<feature type="transmembrane region" description="Helical" evidence="8">
    <location>
        <begin position="243"/>
        <end position="264"/>
    </location>
</feature>
<dbReference type="Proteomes" id="UP000573729">
    <property type="component" value="Unassembled WGS sequence"/>
</dbReference>
<evidence type="ECO:0000256" key="2">
    <source>
        <dbReference type="ARBA" id="ARBA00005658"/>
    </source>
</evidence>
<keyword evidence="5 8" id="KW-0812">Transmembrane</keyword>
<feature type="transmembrane region" description="Helical" evidence="8">
    <location>
        <begin position="364"/>
        <end position="389"/>
    </location>
</feature>
<dbReference type="EMBL" id="JACHMD010000001">
    <property type="protein sequence ID" value="MBB4665864.1"/>
    <property type="molecule type" value="Genomic_DNA"/>
</dbReference>
<keyword evidence="6 8" id="KW-1133">Transmembrane helix</keyword>
<dbReference type="PANTHER" id="PTHR30047">
    <property type="entry name" value="HIGH-AFFINITY CHOLINE TRANSPORT PROTEIN-RELATED"/>
    <property type="match status" value="1"/>
</dbReference>
<feature type="transmembrane region" description="Helical" evidence="8">
    <location>
        <begin position="65"/>
        <end position="84"/>
    </location>
</feature>
<evidence type="ECO:0000256" key="1">
    <source>
        <dbReference type="ARBA" id="ARBA00004651"/>
    </source>
</evidence>
<evidence type="ECO:0000313" key="10">
    <source>
        <dbReference type="Proteomes" id="UP000573729"/>
    </source>
</evidence>
<dbReference type="InterPro" id="IPR000060">
    <property type="entry name" value="BCCT_transptr"/>
</dbReference>
<feature type="transmembrane region" description="Helical" evidence="8">
    <location>
        <begin position="335"/>
        <end position="352"/>
    </location>
</feature>
<keyword evidence="7 8" id="KW-0472">Membrane</keyword>
<protein>
    <submittedName>
        <fullName evidence="9">Choline/glycine/proline betaine transport protein</fullName>
    </submittedName>
</protein>
<evidence type="ECO:0000256" key="8">
    <source>
        <dbReference type="SAM" id="Phobius"/>
    </source>
</evidence>
<reference evidence="9 10" key="1">
    <citation type="submission" date="2020-08" db="EMBL/GenBank/DDBJ databases">
        <title>Sequencing the genomes of 1000 actinobacteria strains.</title>
        <authorList>
            <person name="Klenk H.-P."/>
        </authorList>
    </citation>
    <scope>NUCLEOTIDE SEQUENCE [LARGE SCALE GENOMIC DNA]</scope>
    <source>
        <strain evidence="9 10">DSM 24947</strain>
    </source>
</reference>
<feature type="transmembrane region" description="Helical" evidence="8">
    <location>
        <begin position="105"/>
        <end position="124"/>
    </location>
</feature>
<feature type="transmembrane region" description="Helical" evidence="8">
    <location>
        <begin position="488"/>
        <end position="511"/>
    </location>
</feature>
<dbReference type="PANTHER" id="PTHR30047:SF7">
    <property type="entry name" value="HIGH-AFFINITY CHOLINE TRANSPORT PROTEIN"/>
    <property type="match status" value="1"/>
</dbReference>
<dbReference type="Pfam" id="PF02028">
    <property type="entry name" value="BCCT"/>
    <property type="match status" value="1"/>
</dbReference>